<evidence type="ECO:0000259" key="2">
    <source>
        <dbReference type="Pfam" id="PF20167"/>
    </source>
</evidence>
<evidence type="ECO:0000313" key="5">
    <source>
        <dbReference type="Proteomes" id="UP001152523"/>
    </source>
</evidence>
<sequence>MAPKRKQNDGASSSSYSHPRFTSHENEEWYETRKKWGMVVEKTVDPIIDATFELTEAFMELGWAVMLTLTGAYYPQLVREFYANITDKQTGYAVIHSFVKGKNIKIDPSFLSRLLKVPDDGTTLEFTLKGISSDKTYDEVRTMERYELPKLFTKYLNIRERLIIYLIGFNLVPRASDRHVIRKIDLYLLSKMVEGLGETPKISLPHLIIKDMKTVVLSKRGDKNFCFPLLLTLVFKHYKVDLRGEEVIYTDDSNILDNTTMAALQHKLSDGEWTFPGRFFANLHDEEEARRAEEVHGEEEMEDAHDDGAVPEPPVPPQPPHTTDPAMAYLMHSMARMHTRMDTQEERQQRFEERFDRFADYYYSQHGYPPQDPEN</sequence>
<evidence type="ECO:0000313" key="3">
    <source>
        <dbReference type="EMBL" id="CAH9079037.1"/>
    </source>
</evidence>
<gene>
    <name evidence="4" type="ORF">CEPIT_LOCUS10601</name>
    <name evidence="3" type="ORF">CEPIT_LOCUS6696</name>
</gene>
<name>A0AAV0D4T1_9ASTE</name>
<keyword evidence="5" id="KW-1185">Reference proteome</keyword>
<comment type="caution">
    <text evidence="4">The sequence shown here is derived from an EMBL/GenBank/DDBJ whole genome shotgun (WGS) entry which is preliminary data.</text>
</comment>
<accession>A0AAV0D4T1</accession>
<feature type="region of interest" description="Disordered" evidence="1">
    <location>
        <begin position="1"/>
        <end position="20"/>
    </location>
</feature>
<feature type="compositionally biased region" description="Acidic residues" evidence="1">
    <location>
        <begin position="296"/>
        <end position="305"/>
    </location>
</feature>
<evidence type="ECO:0000313" key="4">
    <source>
        <dbReference type="EMBL" id="CAH9088833.1"/>
    </source>
</evidence>
<dbReference type="Pfam" id="PF20167">
    <property type="entry name" value="Transposase_32"/>
    <property type="match status" value="1"/>
</dbReference>
<reference evidence="4" key="1">
    <citation type="submission" date="2022-07" db="EMBL/GenBank/DDBJ databases">
        <authorList>
            <person name="Macas J."/>
            <person name="Novak P."/>
            <person name="Neumann P."/>
        </authorList>
    </citation>
    <scope>NUCLEOTIDE SEQUENCE</scope>
</reference>
<dbReference type="EMBL" id="CAMAPF010000033">
    <property type="protein sequence ID" value="CAH9079037.1"/>
    <property type="molecule type" value="Genomic_DNA"/>
</dbReference>
<feature type="compositionally biased region" description="Pro residues" evidence="1">
    <location>
        <begin position="311"/>
        <end position="322"/>
    </location>
</feature>
<dbReference type="AlphaFoldDB" id="A0AAV0D4T1"/>
<proteinExistence type="predicted"/>
<feature type="region of interest" description="Disordered" evidence="1">
    <location>
        <begin position="288"/>
        <end position="325"/>
    </location>
</feature>
<dbReference type="Proteomes" id="UP001152523">
    <property type="component" value="Unassembled WGS sequence"/>
</dbReference>
<organism evidence="4 5">
    <name type="scientific">Cuscuta epithymum</name>
    <dbReference type="NCBI Taxonomy" id="186058"/>
    <lineage>
        <taxon>Eukaryota</taxon>
        <taxon>Viridiplantae</taxon>
        <taxon>Streptophyta</taxon>
        <taxon>Embryophyta</taxon>
        <taxon>Tracheophyta</taxon>
        <taxon>Spermatophyta</taxon>
        <taxon>Magnoliopsida</taxon>
        <taxon>eudicotyledons</taxon>
        <taxon>Gunneridae</taxon>
        <taxon>Pentapetalae</taxon>
        <taxon>asterids</taxon>
        <taxon>lamiids</taxon>
        <taxon>Solanales</taxon>
        <taxon>Convolvulaceae</taxon>
        <taxon>Cuscuteae</taxon>
        <taxon>Cuscuta</taxon>
        <taxon>Cuscuta subgen. Cuscuta</taxon>
    </lineage>
</organism>
<dbReference type="EMBL" id="CAMAPF010000060">
    <property type="protein sequence ID" value="CAH9088833.1"/>
    <property type="molecule type" value="Genomic_DNA"/>
</dbReference>
<feature type="domain" description="Putative plant transposon protein" evidence="2">
    <location>
        <begin position="60"/>
        <end position="241"/>
    </location>
</feature>
<evidence type="ECO:0000256" key="1">
    <source>
        <dbReference type="SAM" id="MobiDB-lite"/>
    </source>
</evidence>
<protein>
    <recommendedName>
        <fullName evidence="2">Putative plant transposon protein domain-containing protein</fullName>
    </recommendedName>
</protein>
<dbReference type="InterPro" id="IPR046796">
    <property type="entry name" value="Transposase_32_dom"/>
</dbReference>